<dbReference type="GO" id="GO:0005886">
    <property type="term" value="C:plasma membrane"/>
    <property type="evidence" value="ECO:0007669"/>
    <property type="project" value="UniProtKB-SubCell"/>
</dbReference>
<reference evidence="9 10" key="1">
    <citation type="submission" date="2016-09" db="EMBL/GenBank/DDBJ databases">
        <title>Couchioplanes caeruleus draft genome sequence.</title>
        <authorList>
            <person name="Sheehan J."/>
            <person name="Caffrey P."/>
        </authorList>
    </citation>
    <scope>NUCLEOTIDE SEQUENCE [LARGE SCALE GENOMIC DNA]</scope>
    <source>
        <strain evidence="9 10">DSM 43634</strain>
    </source>
</reference>
<keyword evidence="4 7" id="KW-1133">Transmembrane helix</keyword>
<evidence type="ECO:0000313" key="10">
    <source>
        <dbReference type="Proteomes" id="UP000182486"/>
    </source>
</evidence>
<name>A0A1K0GFS6_9ACTN</name>
<dbReference type="Proteomes" id="UP000182486">
    <property type="component" value="Unassembled WGS sequence"/>
</dbReference>
<keyword evidence="2" id="KW-1003">Cell membrane</keyword>
<dbReference type="AlphaFoldDB" id="A0A1K0GFS6"/>
<evidence type="ECO:0000313" key="9">
    <source>
        <dbReference type="EMBL" id="OJF16130.1"/>
    </source>
</evidence>
<evidence type="ECO:0000256" key="3">
    <source>
        <dbReference type="ARBA" id="ARBA00022692"/>
    </source>
</evidence>
<dbReference type="EMBL" id="MEIA01000004">
    <property type="protein sequence ID" value="OJF16130.1"/>
    <property type="molecule type" value="Genomic_DNA"/>
</dbReference>
<feature type="transmembrane region" description="Helical" evidence="7">
    <location>
        <begin position="73"/>
        <end position="91"/>
    </location>
</feature>
<keyword evidence="10" id="KW-1185">Reference proteome</keyword>
<feature type="transmembrane region" description="Helical" evidence="7">
    <location>
        <begin position="22"/>
        <end position="45"/>
    </location>
</feature>
<accession>A0A1K0GFS6</accession>
<dbReference type="PANTHER" id="PTHR36115:SF4">
    <property type="entry name" value="MEMBRANE PROTEIN"/>
    <property type="match status" value="1"/>
</dbReference>
<evidence type="ECO:0000256" key="5">
    <source>
        <dbReference type="ARBA" id="ARBA00023136"/>
    </source>
</evidence>
<feature type="domain" description="RDD" evidence="8">
    <location>
        <begin position="15"/>
        <end position="173"/>
    </location>
</feature>
<dbReference type="PANTHER" id="PTHR36115">
    <property type="entry name" value="PROLINE-RICH ANTIGEN HOMOLOG-RELATED"/>
    <property type="match status" value="1"/>
</dbReference>
<dbReference type="InterPro" id="IPR010432">
    <property type="entry name" value="RDD"/>
</dbReference>
<evidence type="ECO:0000259" key="8">
    <source>
        <dbReference type="Pfam" id="PF06271"/>
    </source>
</evidence>
<evidence type="ECO:0000256" key="4">
    <source>
        <dbReference type="ARBA" id="ARBA00022989"/>
    </source>
</evidence>
<protein>
    <recommendedName>
        <fullName evidence="8">RDD domain-containing protein</fullName>
    </recommendedName>
</protein>
<keyword evidence="5 7" id="KW-0472">Membrane</keyword>
<gene>
    <name evidence="9" type="ORF">BG844_00740</name>
</gene>
<organism evidence="9 10">
    <name type="scientific">Couchioplanes caeruleus subsp. caeruleus</name>
    <dbReference type="NCBI Taxonomy" id="56427"/>
    <lineage>
        <taxon>Bacteria</taxon>
        <taxon>Bacillati</taxon>
        <taxon>Actinomycetota</taxon>
        <taxon>Actinomycetes</taxon>
        <taxon>Micromonosporales</taxon>
        <taxon>Micromonosporaceae</taxon>
        <taxon>Couchioplanes</taxon>
    </lineage>
</organism>
<comment type="caution">
    <text evidence="9">The sequence shown here is derived from an EMBL/GenBank/DDBJ whole genome shotgun (WGS) entry which is preliminary data.</text>
</comment>
<evidence type="ECO:0000256" key="6">
    <source>
        <dbReference type="SAM" id="MobiDB-lite"/>
    </source>
</evidence>
<sequence>MYPYPVRARPHGMALAGLGRRLVARLVDIAVVLLLNVVVNGWLAYQWWREVEPVVRAVMTNPAVTPEPAPARAGYIMMTMLLVATALWFAYEVPALANSGQTLGKRLLGVKVVKLEDTTAIGFGRAFRRWGRLGMWTPLWYCSGIGFLAQLVVSGSVLFDHQLHQALHDKTAGTVVVSAPPGHNPNSVPATPDNADDSTGGKR</sequence>
<dbReference type="InterPro" id="IPR051791">
    <property type="entry name" value="Pra-immunoreactive"/>
</dbReference>
<dbReference type="Pfam" id="PF06271">
    <property type="entry name" value="RDD"/>
    <property type="match status" value="1"/>
</dbReference>
<proteinExistence type="predicted"/>
<evidence type="ECO:0000256" key="7">
    <source>
        <dbReference type="SAM" id="Phobius"/>
    </source>
</evidence>
<comment type="subcellular location">
    <subcellularLocation>
        <location evidence="1">Cell membrane</location>
        <topology evidence="1">Multi-pass membrane protein</topology>
    </subcellularLocation>
</comment>
<evidence type="ECO:0000256" key="1">
    <source>
        <dbReference type="ARBA" id="ARBA00004651"/>
    </source>
</evidence>
<evidence type="ECO:0000256" key="2">
    <source>
        <dbReference type="ARBA" id="ARBA00022475"/>
    </source>
</evidence>
<feature type="transmembrane region" description="Helical" evidence="7">
    <location>
        <begin position="138"/>
        <end position="159"/>
    </location>
</feature>
<feature type="region of interest" description="Disordered" evidence="6">
    <location>
        <begin position="175"/>
        <end position="203"/>
    </location>
</feature>
<keyword evidence="3 7" id="KW-0812">Transmembrane</keyword>